<dbReference type="FunFam" id="3.30.160.60:FF:000145">
    <property type="entry name" value="Zinc finger protein 574"/>
    <property type="match status" value="1"/>
</dbReference>
<evidence type="ECO:0000256" key="1">
    <source>
        <dbReference type="ARBA" id="ARBA00004123"/>
    </source>
</evidence>
<evidence type="ECO:0000256" key="9">
    <source>
        <dbReference type="SAM" id="MobiDB-lite"/>
    </source>
</evidence>
<evidence type="ECO:0000256" key="5">
    <source>
        <dbReference type="ARBA" id="ARBA00022833"/>
    </source>
</evidence>
<dbReference type="KEGG" id="els:105021637"/>
<name>A0A6Q2YA04_ESOLU</name>
<evidence type="ECO:0000256" key="8">
    <source>
        <dbReference type="PROSITE-ProRule" id="PRU00042"/>
    </source>
</evidence>
<evidence type="ECO:0000313" key="12">
    <source>
        <dbReference type="Proteomes" id="UP000265140"/>
    </source>
</evidence>
<evidence type="ECO:0000259" key="10">
    <source>
        <dbReference type="PROSITE" id="PS50157"/>
    </source>
</evidence>
<feature type="domain" description="C2H2-type" evidence="10">
    <location>
        <begin position="384"/>
        <end position="411"/>
    </location>
</feature>
<dbReference type="InterPro" id="IPR050589">
    <property type="entry name" value="Ikaros_C2H2-ZF"/>
</dbReference>
<dbReference type="Ensembl" id="ENSELUT00000057847.2">
    <property type="protein sequence ID" value="ENSELUP00000062383.2"/>
    <property type="gene ID" value="ENSELUG00000030348.2"/>
</dbReference>
<reference evidence="11" key="2">
    <citation type="submission" date="2020-02" db="EMBL/GenBank/DDBJ databases">
        <title>Esox lucius (northern pike) genome, fEsoLuc1, primary haplotype.</title>
        <authorList>
            <person name="Myers G."/>
            <person name="Karagic N."/>
            <person name="Meyer A."/>
            <person name="Pippel M."/>
            <person name="Reichard M."/>
            <person name="Winkler S."/>
            <person name="Tracey A."/>
            <person name="Sims Y."/>
            <person name="Howe K."/>
            <person name="Rhie A."/>
            <person name="Formenti G."/>
            <person name="Durbin R."/>
            <person name="Fedrigo O."/>
            <person name="Jarvis E.D."/>
        </authorList>
    </citation>
    <scope>NUCLEOTIDE SEQUENCE [LARGE SCALE GENOMIC DNA]</scope>
</reference>
<keyword evidence="2" id="KW-0479">Metal-binding</keyword>
<feature type="domain" description="C2H2-type" evidence="10">
    <location>
        <begin position="300"/>
        <end position="327"/>
    </location>
</feature>
<reference evidence="11" key="4">
    <citation type="submission" date="2025-09" db="UniProtKB">
        <authorList>
            <consortium name="Ensembl"/>
        </authorList>
    </citation>
    <scope>IDENTIFICATION</scope>
</reference>
<keyword evidence="3" id="KW-0677">Repeat</keyword>
<dbReference type="PROSITE" id="PS00028">
    <property type="entry name" value="ZINC_FINGER_C2H2_1"/>
    <property type="match status" value="5"/>
</dbReference>
<dbReference type="GeneTree" id="ENSGT01150000286959"/>
<protein>
    <recommendedName>
        <fullName evidence="10">C2H2-type domain-containing protein</fullName>
    </recommendedName>
</protein>
<dbReference type="RefSeq" id="XP_010887729.2">
    <property type="nucleotide sequence ID" value="XM_010889427.5"/>
</dbReference>
<dbReference type="SMART" id="SM00355">
    <property type="entry name" value="ZnF_C2H2"/>
    <property type="match status" value="6"/>
</dbReference>
<keyword evidence="12" id="KW-1185">Reference proteome</keyword>
<dbReference type="InParanoid" id="A0A6Q2YA04"/>
<dbReference type="PROSITE" id="PS50157">
    <property type="entry name" value="ZINC_FINGER_C2H2_2"/>
    <property type="match status" value="5"/>
</dbReference>
<dbReference type="InterPro" id="IPR036236">
    <property type="entry name" value="Znf_C2H2_sf"/>
</dbReference>
<dbReference type="Pfam" id="PF00096">
    <property type="entry name" value="zf-C2H2"/>
    <property type="match status" value="1"/>
</dbReference>
<sequence>MSKLQLLRAFLNERLTAAVVEIFGAVEKTVAEYQEENDRLRGLLQKSPDIHHSLKVTLLVSEGEVTPGLQKQSPGLWQEDSEPVVIKEEQEEPRTSQKEEELEGLHVDNLEFRFLPSCVKSECGQEDPLQSLTIPQIRTEENRGSAFPSVDHTPFDTSTHLESLAIPYDPPDHLNNAFSNRSTVSSDPVRLDSHPPLDPNQHMGEHCSQPSTMSKTHRCPDCGETFALKADLLGHVTLAKKRPSECCLTRVRHSPITELHVTSHVRHVEKHCTCPFCGKTLKYKGDLSRHMRIHTGEKPFSCRECGKSFNQKGHLIEHVRTHTGEKPFSCGDCGKSFIQKGDLRRHMLTHTGEKPFRCAYCGKSFIQKRDLRRHILTHTGEKSFSCDDCGKSFKRKGKLSMHILTHSGDNLHNE</sequence>
<dbReference type="FunFam" id="3.30.160.60:FF:002343">
    <property type="entry name" value="Zinc finger protein 33A"/>
    <property type="match status" value="2"/>
</dbReference>
<dbReference type="GO" id="GO:0000978">
    <property type="term" value="F:RNA polymerase II cis-regulatory region sequence-specific DNA binding"/>
    <property type="evidence" value="ECO:0007669"/>
    <property type="project" value="TreeGrafter"/>
</dbReference>
<feature type="domain" description="C2H2-type" evidence="10">
    <location>
        <begin position="272"/>
        <end position="299"/>
    </location>
</feature>
<keyword evidence="4 8" id="KW-0863">Zinc-finger</keyword>
<feature type="region of interest" description="Disordered" evidence="9">
    <location>
        <begin position="179"/>
        <end position="212"/>
    </location>
</feature>
<evidence type="ECO:0000256" key="6">
    <source>
        <dbReference type="ARBA" id="ARBA00023125"/>
    </source>
</evidence>
<organism evidence="11 12">
    <name type="scientific">Esox lucius</name>
    <name type="common">Northern pike</name>
    <dbReference type="NCBI Taxonomy" id="8010"/>
    <lineage>
        <taxon>Eukaryota</taxon>
        <taxon>Metazoa</taxon>
        <taxon>Chordata</taxon>
        <taxon>Craniata</taxon>
        <taxon>Vertebrata</taxon>
        <taxon>Euteleostomi</taxon>
        <taxon>Actinopterygii</taxon>
        <taxon>Neopterygii</taxon>
        <taxon>Teleostei</taxon>
        <taxon>Protacanthopterygii</taxon>
        <taxon>Esociformes</taxon>
        <taxon>Esocidae</taxon>
        <taxon>Esox</taxon>
    </lineage>
</organism>
<dbReference type="Pfam" id="PF13465">
    <property type="entry name" value="zf-H2C2_2"/>
    <property type="match status" value="2"/>
</dbReference>
<dbReference type="Bgee" id="ENSELUG00000030348">
    <property type="expression patterns" value="Expressed in ovary and 15 other cell types or tissues"/>
</dbReference>
<dbReference type="Gene3D" id="3.30.160.60">
    <property type="entry name" value="Classic Zinc Finger"/>
    <property type="match status" value="5"/>
</dbReference>
<dbReference type="GO" id="GO:0005634">
    <property type="term" value="C:nucleus"/>
    <property type="evidence" value="ECO:0007669"/>
    <property type="project" value="UniProtKB-SubCell"/>
</dbReference>
<dbReference type="PANTHER" id="PTHR24404:SF114">
    <property type="entry name" value="KLUMPFUSS, ISOFORM B-RELATED"/>
    <property type="match status" value="1"/>
</dbReference>
<dbReference type="FunFam" id="3.30.160.60:FF:000624">
    <property type="entry name" value="zinc finger protein 697"/>
    <property type="match status" value="1"/>
</dbReference>
<evidence type="ECO:0000256" key="3">
    <source>
        <dbReference type="ARBA" id="ARBA00022737"/>
    </source>
</evidence>
<keyword evidence="6" id="KW-0238">DNA-binding</keyword>
<dbReference type="Proteomes" id="UP000265140">
    <property type="component" value="Chromosome 9"/>
</dbReference>
<feature type="domain" description="C2H2-type" evidence="10">
    <location>
        <begin position="356"/>
        <end position="383"/>
    </location>
</feature>
<dbReference type="GO" id="GO:0006357">
    <property type="term" value="P:regulation of transcription by RNA polymerase II"/>
    <property type="evidence" value="ECO:0007669"/>
    <property type="project" value="TreeGrafter"/>
</dbReference>
<feature type="domain" description="C2H2-type" evidence="10">
    <location>
        <begin position="328"/>
        <end position="355"/>
    </location>
</feature>
<dbReference type="OrthoDB" id="9688852at2759"/>
<accession>A0A6Q2YA04</accession>
<proteinExistence type="predicted"/>
<evidence type="ECO:0000256" key="2">
    <source>
        <dbReference type="ARBA" id="ARBA00022723"/>
    </source>
</evidence>
<dbReference type="FunFam" id="3.30.160.60:FF:001325">
    <property type="entry name" value="zinc finger protein 200"/>
    <property type="match status" value="1"/>
</dbReference>
<dbReference type="OMA" id="MKTHRCE"/>
<dbReference type="FunCoup" id="A0A6Q2YA04">
    <property type="interactions" value="12"/>
</dbReference>
<dbReference type="InterPro" id="IPR013087">
    <property type="entry name" value="Znf_C2H2_type"/>
</dbReference>
<comment type="subcellular location">
    <subcellularLocation>
        <location evidence="1">Nucleus</location>
    </subcellularLocation>
</comment>
<reference evidence="12" key="1">
    <citation type="journal article" date="2014" name="PLoS ONE">
        <title>The genome and linkage map of the northern pike (Esox lucius): conserved synteny revealed between the salmonid sister group and the Neoteleostei.</title>
        <authorList>
            <person name="Rondeau E.B."/>
            <person name="Minkley D.R."/>
            <person name="Leong J.S."/>
            <person name="Messmer A.M."/>
            <person name="Jantzen J.R."/>
            <person name="von Schalburg K.R."/>
            <person name="Lemon C."/>
            <person name="Bird N.H."/>
            <person name="Koop B.F."/>
        </authorList>
    </citation>
    <scope>NUCLEOTIDE SEQUENCE</scope>
</reference>
<dbReference type="PANTHER" id="PTHR24404">
    <property type="entry name" value="ZINC FINGER PROTEIN"/>
    <property type="match status" value="1"/>
</dbReference>
<evidence type="ECO:0000256" key="7">
    <source>
        <dbReference type="ARBA" id="ARBA00023242"/>
    </source>
</evidence>
<dbReference type="GO" id="GO:0008270">
    <property type="term" value="F:zinc ion binding"/>
    <property type="evidence" value="ECO:0007669"/>
    <property type="project" value="UniProtKB-KW"/>
</dbReference>
<evidence type="ECO:0000313" key="11">
    <source>
        <dbReference type="Ensembl" id="ENSELUP00000062383.2"/>
    </source>
</evidence>
<dbReference type="AlphaFoldDB" id="A0A6Q2YA04"/>
<dbReference type="SUPFAM" id="SSF57667">
    <property type="entry name" value="beta-beta-alpha zinc fingers"/>
    <property type="match status" value="3"/>
</dbReference>
<dbReference type="GO" id="GO:0003700">
    <property type="term" value="F:DNA-binding transcription factor activity"/>
    <property type="evidence" value="ECO:0007669"/>
    <property type="project" value="TreeGrafter"/>
</dbReference>
<dbReference type="GeneID" id="105021637"/>
<keyword evidence="7" id="KW-0539">Nucleus</keyword>
<evidence type="ECO:0000256" key="4">
    <source>
        <dbReference type="ARBA" id="ARBA00022771"/>
    </source>
</evidence>
<reference evidence="11" key="3">
    <citation type="submission" date="2025-08" db="UniProtKB">
        <authorList>
            <consortium name="Ensembl"/>
        </authorList>
    </citation>
    <scope>IDENTIFICATION</scope>
</reference>
<keyword evidence="5" id="KW-0862">Zinc</keyword>